<gene>
    <name evidence="1" type="ORF">E2C01_066918</name>
</gene>
<name>A0A5B7HS17_PORTR</name>
<reference evidence="1 2" key="1">
    <citation type="submission" date="2019-05" db="EMBL/GenBank/DDBJ databases">
        <title>Another draft genome of Portunus trituberculatus and its Hox gene families provides insights of decapod evolution.</title>
        <authorList>
            <person name="Jeong J.-H."/>
            <person name="Song I."/>
            <person name="Kim S."/>
            <person name="Choi T."/>
            <person name="Kim D."/>
            <person name="Ryu S."/>
            <person name="Kim W."/>
        </authorList>
    </citation>
    <scope>NUCLEOTIDE SEQUENCE [LARGE SCALE GENOMIC DNA]</scope>
    <source>
        <tissue evidence="1">Muscle</tissue>
    </source>
</reference>
<evidence type="ECO:0000313" key="2">
    <source>
        <dbReference type="Proteomes" id="UP000324222"/>
    </source>
</evidence>
<evidence type="ECO:0000313" key="1">
    <source>
        <dbReference type="EMBL" id="MPC72606.1"/>
    </source>
</evidence>
<accession>A0A5B7HS17</accession>
<sequence>MNSIQRGAGNLRNVSDADYNSSRILALRKHSPRYAHQPPVSLNEGYRHLKHTGNYEPFGL</sequence>
<proteinExistence type="predicted"/>
<dbReference type="AlphaFoldDB" id="A0A5B7HS17"/>
<comment type="caution">
    <text evidence="1">The sequence shown here is derived from an EMBL/GenBank/DDBJ whole genome shotgun (WGS) entry which is preliminary data.</text>
</comment>
<keyword evidence="2" id="KW-1185">Reference proteome</keyword>
<dbReference type="Proteomes" id="UP000324222">
    <property type="component" value="Unassembled WGS sequence"/>
</dbReference>
<dbReference type="EMBL" id="VSRR010035050">
    <property type="protein sequence ID" value="MPC72606.1"/>
    <property type="molecule type" value="Genomic_DNA"/>
</dbReference>
<protein>
    <submittedName>
        <fullName evidence="1">Uncharacterized protein</fullName>
    </submittedName>
</protein>
<organism evidence="1 2">
    <name type="scientific">Portunus trituberculatus</name>
    <name type="common">Swimming crab</name>
    <name type="synonym">Neptunus trituberculatus</name>
    <dbReference type="NCBI Taxonomy" id="210409"/>
    <lineage>
        <taxon>Eukaryota</taxon>
        <taxon>Metazoa</taxon>
        <taxon>Ecdysozoa</taxon>
        <taxon>Arthropoda</taxon>
        <taxon>Crustacea</taxon>
        <taxon>Multicrustacea</taxon>
        <taxon>Malacostraca</taxon>
        <taxon>Eumalacostraca</taxon>
        <taxon>Eucarida</taxon>
        <taxon>Decapoda</taxon>
        <taxon>Pleocyemata</taxon>
        <taxon>Brachyura</taxon>
        <taxon>Eubrachyura</taxon>
        <taxon>Portunoidea</taxon>
        <taxon>Portunidae</taxon>
        <taxon>Portuninae</taxon>
        <taxon>Portunus</taxon>
    </lineage>
</organism>